<comment type="caution">
    <text evidence="2">The sequence shown here is derived from an EMBL/GenBank/DDBJ whole genome shotgun (WGS) entry which is preliminary data.</text>
</comment>
<accession>A0A811RWN7</accession>
<sequence>MPPPPLASSLPLLLSTAMHRLRPRRWSRGAGGAQPWRGVAGEGAGVEAAGAAGSATTRREQTPGWAPLIIQGEHLLNPREDT</sequence>
<evidence type="ECO:0000313" key="3">
    <source>
        <dbReference type="Proteomes" id="UP000604825"/>
    </source>
</evidence>
<dbReference type="EMBL" id="CAJGYO010000017">
    <property type="protein sequence ID" value="CAD6333238.1"/>
    <property type="molecule type" value="Genomic_DNA"/>
</dbReference>
<gene>
    <name evidence="2" type="ORF">NCGR_LOCUS57336</name>
</gene>
<feature type="region of interest" description="Disordered" evidence="1">
    <location>
        <begin position="25"/>
        <end position="64"/>
    </location>
</feature>
<organism evidence="2 3">
    <name type="scientific">Miscanthus lutarioriparius</name>
    <dbReference type="NCBI Taxonomy" id="422564"/>
    <lineage>
        <taxon>Eukaryota</taxon>
        <taxon>Viridiplantae</taxon>
        <taxon>Streptophyta</taxon>
        <taxon>Embryophyta</taxon>
        <taxon>Tracheophyta</taxon>
        <taxon>Spermatophyta</taxon>
        <taxon>Magnoliopsida</taxon>
        <taxon>Liliopsida</taxon>
        <taxon>Poales</taxon>
        <taxon>Poaceae</taxon>
        <taxon>PACMAD clade</taxon>
        <taxon>Panicoideae</taxon>
        <taxon>Andropogonodae</taxon>
        <taxon>Andropogoneae</taxon>
        <taxon>Saccharinae</taxon>
        <taxon>Miscanthus</taxon>
    </lineage>
</organism>
<evidence type="ECO:0000313" key="2">
    <source>
        <dbReference type="EMBL" id="CAD6333238.1"/>
    </source>
</evidence>
<reference evidence="2" key="1">
    <citation type="submission" date="2020-10" db="EMBL/GenBank/DDBJ databases">
        <authorList>
            <person name="Han B."/>
            <person name="Lu T."/>
            <person name="Zhao Q."/>
            <person name="Huang X."/>
            <person name="Zhao Y."/>
        </authorList>
    </citation>
    <scope>NUCLEOTIDE SEQUENCE</scope>
</reference>
<name>A0A811RWN7_9POAL</name>
<dbReference type="AlphaFoldDB" id="A0A811RWN7"/>
<dbReference type="Proteomes" id="UP000604825">
    <property type="component" value="Unassembled WGS sequence"/>
</dbReference>
<evidence type="ECO:0000256" key="1">
    <source>
        <dbReference type="SAM" id="MobiDB-lite"/>
    </source>
</evidence>
<keyword evidence="3" id="KW-1185">Reference proteome</keyword>
<protein>
    <submittedName>
        <fullName evidence="2">Uncharacterized protein</fullName>
    </submittedName>
</protein>
<proteinExistence type="predicted"/>